<evidence type="ECO:0000259" key="7">
    <source>
        <dbReference type="PROSITE" id="PS01124"/>
    </source>
</evidence>
<keyword evidence="6" id="KW-0812">Transmembrane</keyword>
<dbReference type="SUPFAM" id="SSF46689">
    <property type="entry name" value="Homeodomain-like"/>
    <property type="match status" value="2"/>
</dbReference>
<keyword evidence="6" id="KW-1133">Transmembrane helix</keyword>
<organism evidence="8 9">
    <name type="scientific">Hwanghaeella grinnelliae</name>
    <dbReference type="NCBI Taxonomy" id="2500179"/>
    <lineage>
        <taxon>Bacteria</taxon>
        <taxon>Pseudomonadati</taxon>
        <taxon>Pseudomonadota</taxon>
        <taxon>Alphaproteobacteria</taxon>
        <taxon>Rhodospirillales</taxon>
        <taxon>Rhodospirillaceae</taxon>
        <taxon>Hwanghaeella</taxon>
    </lineage>
</organism>
<dbReference type="EMBL" id="SADE01000002">
    <property type="protein sequence ID" value="RVU35814.1"/>
    <property type="molecule type" value="Genomic_DNA"/>
</dbReference>
<dbReference type="InterPro" id="IPR009057">
    <property type="entry name" value="Homeodomain-like_sf"/>
</dbReference>
<dbReference type="SUPFAM" id="SSF51215">
    <property type="entry name" value="Regulatory protein AraC"/>
    <property type="match status" value="1"/>
</dbReference>
<keyword evidence="1" id="KW-0805">Transcription regulation</keyword>
<keyword evidence="6" id="KW-0472">Membrane</keyword>
<dbReference type="PROSITE" id="PS00041">
    <property type="entry name" value="HTH_ARAC_FAMILY_1"/>
    <property type="match status" value="2"/>
</dbReference>
<dbReference type="PANTHER" id="PTHR46796">
    <property type="entry name" value="HTH-TYPE TRANSCRIPTIONAL ACTIVATOR RHAS-RELATED"/>
    <property type="match status" value="1"/>
</dbReference>
<keyword evidence="9" id="KW-1185">Reference proteome</keyword>
<name>A0A437QMQ5_9PROT</name>
<feature type="domain" description="HTH araC/xylS-type" evidence="7">
    <location>
        <begin position="269"/>
        <end position="369"/>
    </location>
</feature>
<keyword evidence="4" id="KW-0804">Transcription</keyword>
<comment type="caution">
    <text evidence="8">The sequence shown here is derived from an EMBL/GenBank/DDBJ whole genome shotgun (WGS) entry which is preliminary data.</text>
</comment>
<evidence type="ECO:0000256" key="2">
    <source>
        <dbReference type="ARBA" id="ARBA00023125"/>
    </source>
</evidence>
<dbReference type="GO" id="GO:0003700">
    <property type="term" value="F:DNA-binding transcription factor activity"/>
    <property type="evidence" value="ECO:0007669"/>
    <property type="project" value="InterPro"/>
</dbReference>
<evidence type="ECO:0000256" key="5">
    <source>
        <dbReference type="SAM" id="MobiDB-lite"/>
    </source>
</evidence>
<dbReference type="Gene3D" id="1.10.10.60">
    <property type="entry name" value="Homeodomain-like"/>
    <property type="match status" value="2"/>
</dbReference>
<sequence length="381" mass="41883">MARAADRAASSHNPCRSMKPPRPGMPTMSPIRCSPAAIPENSIRQPFGGTYPRGWIFIRKSVFRLNRATIVPVSLLPTIGVLGLMLTECRRGQALSRPIATLFGGFGRIGITDMDCPLATHVHPHLHAIIKLDGADTSFRVRDTLCPVTANSAVLVNAWEPHAWTFRPGRGPTRFLTLYLDPKWLSQAGFHRADNGLEPFFGAPCVDRSPAADRAIADLVRAVLASGRIENSQSDIVDVPGTLAALIHALHGAARPSSRAEWIAPAFDYRIRRAMGMLYQREELLSVETVADAVGLSRPRFFELFKHCTGVTPNRISNAARMERAISLLAESDVPMGELALHLNFSTPGNFSRFFRSQIGLSPHAFRRSSIAVHGKHIEHR</sequence>
<evidence type="ECO:0000256" key="3">
    <source>
        <dbReference type="ARBA" id="ARBA00023159"/>
    </source>
</evidence>
<dbReference type="InterPro" id="IPR018060">
    <property type="entry name" value="HTH_AraC"/>
</dbReference>
<dbReference type="Pfam" id="PF12833">
    <property type="entry name" value="HTH_18"/>
    <property type="match status" value="1"/>
</dbReference>
<accession>A0A437QMQ5</accession>
<dbReference type="SMART" id="SM00342">
    <property type="entry name" value="HTH_ARAC"/>
    <property type="match status" value="1"/>
</dbReference>
<evidence type="ECO:0000256" key="6">
    <source>
        <dbReference type="SAM" id="Phobius"/>
    </source>
</evidence>
<dbReference type="AlphaFoldDB" id="A0A437QMQ5"/>
<feature type="region of interest" description="Disordered" evidence="5">
    <location>
        <begin position="1"/>
        <end position="28"/>
    </location>
</feature>
<keyword evidence="3" id="KW-0010">Activator</keyword>
<dbReference type="InterPro" id="IPR037923">
    <property type="entry name" value="HTH-like"/>
</dbReference>
<evidence type="ECO:0000256" key="1">
    <source>
        <dbReference type="ARBA" id="ARBA00023015"/>
    </source>
</evidence>
<dbReference type="Proteomes" id="UP000287447">
    <property type="component" value="Unassembled WGS sequence"/>
</dbReference>
<dbReference type="PROSITE" id="PS01124">
    <property type="entry name" value="HTH_ARAC_FAMILY_2"/>
    <property type="match status" value="1"/>
</dbReference>
<reference evidence="9" key="1">
    <citation type="submission" date="2019-01" db="EMBL/GenBank/DDBJ databases">
        <title>Gri0909 isolated from a small marine red alga.</title>
        <authorList>
            <person name="Kim J."/>
            <person name="Jeong S.E."/>
            <person name="Jeon C.O."/>
        </authorList>
    </citation>
    <scope>NUCLEOTIDE SEQUENCE [LARGE SCALE GENOMIC DNA]</scope>
    <source>
        <strain evidence="9">Gri0909</strain>
    </source>
</reference>
<evidence type="ECO:0000313" key="9">
    <source>
        <dbReference type="Proteomes" id="UP000287447"/>
    </source>
</evidence>
<dbReference type="InterPro" id="IPR050204">
    <property type="entry name" value="AraC_XylS_family_regulators"/>
</dbReference>
<proteinExistence type="predicted"/>
<feature type="transmembrane region" description="Helical" evidence="6">
    <location>
        <begin position="68"/>
        <end position="87"/>
    </location>
</feature>
<dbReference type="PANTHER" id="PTHR46796:SF2">
    <property type="entry name" value="TRANSCRIPTIONAL REGULATORY PROTEIN"/>
    <property type="match status" value="1"/>
</dbReference>
<evidence type="ECO:0000256" key="4">
    <source>
        <dbReference type="ARBA" id="ARBA00023163"/>
    </source>
</evidence>
<protein>
    <submittedName>
        <fullName evidence="8">AraC family transcriptional regulator</fullName>
    </submittedName>
</protein>
<gene>
    <name evidence="8" type="ORF">EOI86_11130</name>
</gene>
<evidence type="ECO:0000313" key="8">
    <source>
        <dbReference type="EMBL" id="RVU35814.1"/>
    </source>
</evidence>
<dbReference type="GO" id="GO:0043565">
    <property type="term" value="F:sequence-specific DNA binding"/>
    <property type="evidence" value="ECO:0007669"/>
    <property type="project" value="InterPro"/>
</dbReference>
<keyword evidence="2" id="KW-0238">DNA-binding</keyword>
<dbReference type="InterPro" id="IPR018062">
    <property type="entry name" value="HTH_AraC-typ_CS"/>
</dbReference>